<reference evidence="2" key="1">
    <citation type="journal article" date="2014" name="Front. Microbiol.">
        <title>High frequency of phylogenetically diverse reductive dehalogenase-homologous genes in deep subseafloor sedimentary metagenomes.</title>
        <authorList>
            <person name="Kawai M."/>
            <person name="Futagami T."/>
            <person name="Toyoda A."/>
            <person name="Takaki Y."/>
            <person name="Nishi S."/>
            <person name="Hori S."/>
            <person name="Arai W."/>
            <person name="Tsubouchi T."/>
            <person name="Morono Y."/>
            <person name="Uchiyama I."/>
            <person name="Ito T."/>
            <person name="Fujiyama A."/>
            <person name="Inagaki F."/>
            <person name="Takami H."/>
        </authorList>
    </citation>
    <scope>NUCLEOTIDE SEQUENCE</scope>
    <source>
        <strain evidence="2">Expedition CK06-06</strain>
    </source>
</reference>
<protein>
    <submittedName>
        <fullName evidence="2">Uncharacterized protein</fullName>
    </submittedName>
</protein>
<proteinExistence type="predicted"/>
<gene>
    <name evidence="2" type="ORF">S01H1_16836</name>
</gene>
<accession>X0RXK8</accession>
<comment type="caution">
    <text evidence="2">The sequence shown here is derived from an EMBL/GenBank/DDBJ whole genome shotgun (WGS) entry which is preliminary data.</text>
</comment>
<sequence length="159" mass="17633">TSSDEETVLKIGGEEPDVKVIEMLNESKDLTEYQENTVSVTEVLLQDMVSGDVTEEICDIVADTLSYDDVDEDDDDDDDDEDDDDDDDDEGQTDSVSSAHSAENMNVKKLISVELDAPVDYNSEKKNVLIQLCNEKGLGDESTLKRYKKQELVNLLSSA</sequence>
<feature type="region of interest" description="Disordered" evidence="1">
    <location>
        <begin position="63"/>
        <end position="103"/>
    </location>
</feature>
<dbReference type="EMBL" id="BARS01008884">
    <property type="protein sequence ID" value="GAF67756.1"/>
    <property type="molecule type" value="Genomic_DNA"/>
</dbReference>
<feature type="compositionally biased region" description="Polar residues" evidence="1">
    <location>
        <begin position="93"/>
        <end position="103"/>
    </location>
</feature>
<organism evidence="2">
    <name type="scientific">marine sediment metagenome</name>
    <dbReference type="NCBI Taxonomy" id="412755"/>
    <lineage>
        <taxon>unclassified sequences</taxon>
        <taxon>metagenomes</taxon>
        <taxon>ecological metagenomes</taxon>
    </lineage>
</organism>
<feature type="compositionally biased region" description="Acidic residues" evidence="1">
    <location>
        <begin position="66"/>
        <end position="92"/>
    </location>
</feature>
<dbReference type="AlphaFoldDB" id="X0RXK8"/>
<name>X0RXK8_9ZZZZ</name>
<evidence type="ECO:0000256" key="1">
    <source>
        <dbReference type="SAM" id="MobiDB-lite"/>
    </source>
</evidence>
<evidence type="ECO:0000313" key="2">
    <source>
        <dbReference type="EMBL" id="GAF67756.1"/>
    </source>
</evidence>
<feature type="non-terminal residue" evidence="2">
    <location>
        <position position="1"/>
    </location>
</feature>